<dbReference type="EMBL" id="CM042062">
    <property type="protein sequence ID" value="KAI3669708.1"/>
    <property type="molecule type" value="Genomic_DNA"/>
</dbReference>
<accession>A0ACB8XQ31</accession>
<evidence type="ECO:0000313" key="2">
    <source>
        <dbReference type="Proteomes" id="UP001055879"/>
    </source>
</evidence>
<name>A0ACB8XQ31_ARCLA</name>
<evidence type="ECO:0000313" key="1">
    <source>
        <dbReference type="EMBL" id="KAI3669708.1"/>
    </source>
</evidence>
<dbReference type="Proteomes" id="UP001055879">
    <property type="component" value="Linkage Group LG16"/>
</dbReference>
<comment type="caution">
    <text evidence="1">The sequence shown here is derived from an EMBL/GenBank/DDBJ whole genome shotgun (WGS) entry which is preliminary data.</text>
</comment>
<protein>
    <submittedName>
        <fullName evidence="1">Uncharacterized protein</fullName>
    </submittedName>
</protein>
<gene>
    <name evidence="1" type="ORF">L6452_41058</name>
</gene>
<proteinExistence type="predicted"/>
<sequence>MQQQQPTTQLGLLEDLFPPTTHTHSHSTFIHYEDDLLLFPPPSYSSLFTNSSSFSHPTFQSLYQSFDTSFNAATISSSLYDQQILPNQQDFETLIVAEEDDDDHDHTDRKIIENVVCDDQILSVFSMGCEGEKKSKAKRVEGQPSKNLMAERRRRKRLNDRLSMLRSIVPKISKMDRTSILCDTIDYMKELLGKIHDLKEQAVNESKLVDSFNGFTMNEVQVRNPPKFDVERGNMDTRIEICCSTKPGLVLSTMTTLEALGLDIQHCVISCFNDFSLQASCSEGLEHESMMSCEDMKQILFRNAGYGGRCL</sequence>
<reference evidence="2" key="1">
    <citation type="journal article" date="2022" name="Mol. Ecol. Resour.">
        <title>The genomes of chicory, endive, great burdock and yacon provide insights into Asteraceae palaeo-polyploidization history and plant inulin production.</title>
        <authorList>
            <person name="Fan W."/>
            <person name="Wang S."/>
            <person name="Wang H."/>
            <person name="Wang A."/>
            <person name="Jiang F."/>
            <person name="Liu H."/>
            <person name="Zhao H."/>
            <person name="Xu D."/>
            <person name="Zhang Y."/>
        </authorList>
    </citation>
    <scope>NUCLEOTIDE SEQUENCE [LARGE SCALE GENOMIC DNA]</scope>
    <source>
        <strain evidence="2">cv. Niubang</strain>
    </source>
</reference>
<reference evidence="1 2" key="2">
    <citation type="journal article" date="2022" name="Mol. Ecol. Resour.">
        <title>The genomes of chicory, endive, great burdock and yacon provide insights into Asteraceae paleo-polyploidization history and plant inulin production.</title>
        <authorList>
            <person name="Fan W."/>
            <person name="Wang S."/>
            <person name="Wang H."/>
            <person name="Wang A."/>
            <person name="Jiang F."/>
            <person name="Liu H."/>
            <person name="Zhao H."/>
            <person name="Xu D."/>
            <person name="Zhang Y."/>
        </authorList>
    </citation>
    <scope>NUCLEOTIDE SEQUENCE [LARGE SCALE GENOMIC DNA]</scope>
    <source>
        <strain evidence="2">cv. Niubang</strain>
    </source>
</reference>
<organism evidence="1 2">
    <name type="scientific">Arctium lappa</name>
    <name type="common">Greater burdock</name>
    <name type="synonym">Lappa major</name>
    <dbReference type="NCBI Taxonomy" id="4217"/>
    <lineage>
        <taxon>Eukaryota</taxon>
        <taxon>Viridiplantae</taxon>
        <taxon>Streptophyta</taxon>
        <taxon>Embryophyta</taxon>
        <taxon>Tracheophyta</taxon>
        <taxon>Spermatophyta</taxon>
        <taxon>Magnoliopsida</taxon>
        <taxon>eudicotyledons</taxon>
        <taxon>Gunneridae</taxon>
        <taxon>Pentapetalae</taxon>
        <taxon>asterids</taxon>
        <taxon>campanulids</taxon>
        <taxon>Asterales</taxon>
        <taxon>Asteraceae</taxon>
        <taxon>Carduoideae</taxon>
        <taxon>Cardueae</taxon>
        <taxon>Arctiinae</taxon>
        <taxon>Arctium</taxon>
    </lineage>
</organism>
<keyword evidence="2" id="KW-1185">Reference proteome</keyword>